<dbReference type="EMBL" id="JAEMOP010000002">
    <property type="protein sequence ID" value="MBJ7315956.1"/>
    <property type="molecule type" value="Genomic_DNA"/>
</dbReference>
<dbReference type="RefSeq" id="WP_199493879.1">
    <property type="nucleotide sequence ID" value="NZ_JAEMOO010000001.1"/>
</dbReference>
<dbReference type="PANTHER" id="PTHR36985">
    <property type="entry name" value="TRANSLOCATION AND ASSEMBLY MODULE SUBUNIT TAMB"/>
    <property type="match status" value="1"/>
</dbReference>
<accession>A0A8I1GCM2</accession>
<dbReference type="GO" id="GO:0005886">
    <property type="term" value="C:plasma membrane"/>
    <property type="evidence" value="ECO:0007669"/>
    <property type="project" value="InterPro"/>
</dbReference>
<keyword evidence="9" id="KW-1185">Reference proteome</keyword>
<evidence type="ECO:0000256" key="3">
    <source>
        <dbReference type="ARBA" id="ARBA00022989"/>
    </source>
</evidence>
<dbReference type="Proteomes" id="UP000655994">
    <property type="component" value="Unassembled WGS sequence"/>
</dbReference>
<organism evidence="7 8">
    <name type="scientific">Idiomarina abyssalis</name>
    <dbReference type="NCBI Taxonomy" id="86102"/>
    <lineage>
        <taxon>Bacteria</taxon>
        <taxon>Pseudomonadati</taxon>
        <taxon>Pseudomonadota</taxon>
        <taxon>Gammaproteobacteria</taxon>
        <taxon>Alteromonadales</taxon>
        <taxon>Idiomarinaceae</taxon>
        <taxon>Idiomarina</taxon>
    </lineage>
</organism>
<dbReference type="InterPro" id="IPR007452">
    <property type="entry name" value="TamB_C"/>
</dbReference>
<keyword evidence="2" id="KW-0812">Transmembrane</keyword>
<dbReference type="AlphaFoldDB" id="A0A8I1GCM2"/>
<feature type="domain" description="Translocation and assembly module TamB C-terminal" evidence="5">
    <location>
        <begin position="807"/>
        <end position="1123"/>
    </location>
</feature>
<dbReference type="Proteomes" id="UP000621390">
    <property type="component" value="Unassembled WGS sequence"/>
</dbReference>
<comment type="caution">
    <text evidence="7">The sequence shown here is derived from an EMBL/GenBank/DDBJ whole genome shotgun (WGS) entry which is preliminary data.</text>
</comment>
<evidence type="ECO:0000256" key="2">
    <source>
        <dbReference type="ARBA" id="ARBA00022692"/>
    </source>
</evidence>
<dbReference type="EMBL" id="JAEMOS010000010">
    <property type="protein sequence ID" value="MBJ7266058.1"/>
    <property type="molecule type" value="Genomic_DNA"/>
</dbReference>
<keyword evidence="4" id="KW-0472">Membrane</keyword>
<sequence length="1124" mass="122559">MRVYRWLAGTILSLVLLIPIIAFSLVASESGSRWVLTQAQKYAPVEFSYSQFNGSLLNEFEFRDFSLEAGTFSYAPEQLKVSWKPFALLSGVLRINSVKSNGGEIRLRAAEQEQSDASETSIQDISIELPIDFNVLKLSIEKTQFFILETPAQSLNINASVRLDTSGSLNIRELQLEHQYMTTTISGRTKLSYPFDSNLNNNTHLHSPDYPELKVKSRIVGNLHKLSTTSELSEGLIGTISAELQDPISDLKWQLTSQWQDNNITPWLASFGADTLNLSFNGTLNGQGGMDHIELEPSISVMVNKQQADIDGNLNYRNNVLALNALNIQPQGDIDGVLTLQGEISSLKANPEINVSATWDEIIYEPNQLTSRNGKLTAQGTIGDLAIYLDNTLTGLLGNDLNLTTEAELTEKSLKLTQWRLSQNDEQVNGNAIIEWKDNLSLAANLTGSFQQQTVDAKVRLRLLDPYLFVDQLEARWGPHSLLANGALSPGSKLNWKLSSADLSTLSDIKGELATEGSINGQLNQSRFDFDIAEFNLKLPDYNAITLNQSVAGSFNYQESTFDVTPVCLNYKGLRKPLCAQLEQQKDSVNFTADASQVPLNLLQAIVLPDSPYTLSGELSLEIDGEFNNQTMRLEKFEGVVNADNSKIQAGEEVITLNQLVLKAKNGAEQDLDISLTAKANELDFDLSGELNIEQLNTNSPISGKVLLSSKSLELLNLFAPQINIGDGNTKAELTIAGKLNDPTASGSMNLSADRIVLLSSGTLITNLEAELTADANVGQFTVSANGTVGQGDVDIKGRFNVLKRVGLLTIKGKDLLILDTPDLLLSASPDVKIELQENLITLTGDLDVPKARITPVELNQAVTESADVNIKNEKKEESLFRTKADITVSLGKSVRVEAMGFSGNLQGQLRISQQPNSAATGNGSIGVVSGDYEIYGQKLAIERGDLLFNGGPLDTPSLNLRVTRNIKGNGASQRPPEIIGARVTGTIEQPELSLFSTPPLPDSTILSYLLFGKPPGNQGDVNNLELQAALLVGGRSTEFLTEGIKSTFDLDEVSLDSETNDVNDTSLYIGKYLSPQLYIKYGIGLLEPTSTFILRYTLSERLLFESTSSTEGQGGDLIYTIEN</sequence>
<evidence type="ECO:0000259" key="5">
    <source>
        <dbReference type="Pfam" id="PF04357"/>
    </source>
</evidence>
<dbReference type="PANTHER" id="PTHR36985:SF1">
    <property type="entry name" value="TRANSLOCATION AND ASSEMBLY MODULE SUBUNIT TAMB"/>
    <property type="match status" value="1"/>
</dbReference>
<evidence type="ECO:0000313" key="7">
    <source>
        <dbReference type="EMBL" id="MBJ7315956.1"/>
    </source>
</evidence>
<proteinExistence type="predicted"/>
<reference evidence="7 9" key="1">
    <citation type="submission" date="2020-09" db="EMBL/GenBank/DDBJ databases">
        <title>Draft Genomes of Bacterial Isolates from North Pond Shallow Sediments.</title>
        <authorList>
            <person name="Kiel Reese B."/>
            <person name="Mullis M."/>
            <person name="Weisend R.E."/>
        </authorList>
    </citation>
    <scope>NUCLEOTIDE SEQUENCE</scope>
    <source>
        <strain evidence="7">KJE-2</strain>
        <strain evidence="6 9">KJE-3</strain>
    </source>
</reference>
<evidence type="ECO:0000313" key="8">
    <source>
        <dbReference type="Proteomes" id="UP000621390"/>
    </source>
</evidence>
<dbReference type="GO" id="GO:0009306">
    <property type="term" value="P:protein secretion"/>
    <property type="evidence" value="ECO:0007669"/>
    <property type="project" value="InterPro"/>
</dbReference>
<comment type="subcellular location">
    <subcellularLocation>
        <location evidence="1">Membrane</location>
        <topology evidence="1">Single-pass membrane protein</topology>
    </subcellularLocation>
</comment>
<evidence type="ECO:0000256" key="4">
    <source>
        <dbReference type="ARBA" id="ARBA00023136"/>
    </source>
</evidence>
<keyword evidence="3" id="KW-1133">Transmembrane helix</keyword>
<name>A0A8I1GCM2_9GAMM</name>
<evidence type="ECO:0000313" key="9">
    <source>
        <dbReference type="Proteomes" id="UP000655994"/>
    </source>
</evidence>
<gene>
    <name evidence="6" type="ORF">JHC10_03770</name>
    <name evidence="7" type="ORF">JHC11_08110</name>
</gene>
<protein>
    <submittedName>
        <fullName evidence="7">Translocation/assembly module TamB domain-containing protein</fullName>
    </submittedName>
</protein>
<evidence type="ECO:0000256" key="1">
    <source>
        <dbReference type="ARBA" id="ARBA00004167"/>
    </source>
</evidence>
<evidence type="ECO:0000313" key="6">
    <source>
        <dbReference type="EMBL" id="MBJ7266058.1"/>
    </source>
</evidence>
<dbReference type="Pfam" id="PF04357">
    <property type="entry name" value="TamB"/>
    <property type="match status" value="1"/>
</dbReference>